<dbReference type="Pfam" id="PF02923">
    <property type="entry name" value="BamHI"/>
    <property type="match status" value="1"/>
</dbReference>
<dbReference type="GO" id="GO:0009036">
    <property type="term" value="F:type II site-specific deoxyribonuclease activity"/>
    <property type="evidence" value="ECO:0007669"/>
    <property type="project" value="InterPro"/>
</dbReference>
<keyword evidence="2" id="KW-1185">Reference proteome</keyword>
<dbReference type="AlphaFoldDB" id="A0A5M8QJU3"/>
<dbReference type="SUPFAM" id="SSF52980">
    <property type="entry name" value="Restriction endonuclease-like"/>
    <property type="match status" value="1"/>
</dbReference>
<dbReference type="GO" id="GO:0003677">
    <property type="term" value="F:DNA binding"/>
    <property type="evidence" value="ECO:0007669"/>
    <property type="project" value="InterPro"/>
</dbReference>
<dbReference type="InterPro" id="IPR004194">
    <property type="entry name" value="Restrct_endonuc_II_BamHI"/>
</dbReference>
<dbReference type="GO" id="GO:0009307">
    <property type="term" value="P:DNA restriction-modification system"/>
    <property type="evidence" value="ECO:0007669"/>
    <property type="project" value="InterPro"/>
</dbReference>
<keyword evidence="1" id="KW-0255">Endonuclease</keyword>
<accession>A0A5M8QJU3</accession>
<evidence type="ECO:0000313" key="1">
    <source>
        <dbReference type="EMBL" id="KAA6434923.1"/>
    </source>
</evidence>
<dbReference type="RefSeq" id="WP_146355447.1">
    <property type="nucleotide sequence ID" value="NZ_VOIR01000012.1"/>
</dbReference>
<protein>
    <submittedName>
        <fullName evidence="1">Restriction endonuclease</fullName>
    </submittedName>
</protein>
<dbReference type="OrthoDB" id="571572at2"/>
<gene>
    <name evidence="1" type="ORF">FQ330_03930</name>
</gene>
<name>A0A5M8QJU3_9MICO</name>
<sequence length="191" mass="21657">MRFDEWITLVDDGYSTSAEFEVVQDHILDGIDAIRWPHGSDDFAINPTRKGNGVKPIKDAFITRLLQYGWEDEFDYFDAHYTFPRGDSLPFVVEWETGNISSSHRAINRMAKGMLEGRIAGGLLVLPTAALYPYLTDRIGNLRELRPYLELWSRWQGQPGFGYLGIASVEHDRLDHTVPTIAKGTDGRALL</sequence>
<organism evidence="1 2">
    <name type="scientific">Agrococcus sediminis</name>
    <dbReference type="NCBI Taxonomy" id="2599924"/>
    <lineage>
        <taxon>Bacteria</taxon>
        <taxon>Bacillati</taxon>
        <taxon>Actinomycetota</taxon>
        <taxon>Actinomycetes</taxon>
        <taxon>Micrococcales</taxon>
        <taxon>Microbacteriaceae</taxon>
        <taxon>Agrococcus</taxon>
    </lineage>
</organism>
<reference evidence="1 2" key="1">
    <citation type="submission" date="2019-08" db="EMBL/GenBank/DDBJ databases">
        <title>Agrococcus lahaulensis sp. nov., isolated from a cold desert of the Indian Himalayas.</title>
        <authorList>
            <person name="Qu J.H."/>
        </authorList>
    </citation>
    <scope>NUCLEOTIDE SEQUENCE [LARGE SCALE GENOMIC DNA]</scope>
    <source>
        <strain evidence="1 2">NS18</strain>
    </source>
</reference>
<dbReference type="Proteomes" id="UP000323221">
    <property type="component" value="Unassembled WGS sequence"/>
</dbReference>
<evidence type="ECO:0000313" key="2">
    <source>
        <dbReference type="Proteomes" id="UP000323221"/>
    </source>
</evidence>
<dbReference type="InterPro" id="IPR011335">
    <property type="entry name" value="Restrct_endonuc-II-like"/>
</dbReference>
<proteinExistence type="predicted"/>
<dbReference type="InterPro" id="IPR011338">
    <property type="entry name" value="BamHI/BglII/BstY"/>
</dbReference>
<keyword evidence="1" id="KW-0378">Hydrolase</keyword>
<dbReference type="GO" id="GO:0000287">
    <property type="term" value="F:magnesium ion binding"/>
    <property type="evidence" value="ECO:0007669"/>
    <property type="project" value="InterPro"/>
</dbReference>
<dbReference type="Gene3D" id="3.40.91.20">
    <property type="match status" value="1"/>
</dbReference>
<keyword evidence="1" id="KW-0540">Nuclease</keyword>
<comment type="caution">
    <text evidence="1">The sequence shown here is derived from an EMBL/GenBank/DDBJ whole genome shotgun (WGS) entry which is preliminary data.</text>
</comment>
<dbReference type="EMBL" id="VOIR01000012">
    <property type="protein sequence ID" value="KAA6434923.1"/>
    <property type="molecule type" value="Genomic_DNA"/>
</dbReference>